<dbReference type="PANTHER" id="PTHR43434">
    <property type="entry name" value="PHOSPHOGLYCOLATE PHOSPHATASE"/>
    <property type="match status" value="1"/>
</dbReference>
<dbReference type="InterPro" id="IPR023214">
    <property type="entry name" value="HAD_sf"/>
</dbReference>
<dbReference type="SUPFAM" id="SSF56784">
    <property type="entry name" value="HAD-like"/>
    <property type="match status" value="1"/>
</dbReference>
<dbReference type="Gene3D" id="3.40.50.1000">
    <property type="entry name" value="HAD superfamily/HAD-like"/>
    <property type="match status" value="1"/>
</dbReference>
<dbReference type="SFLD" id="SFLDG01135">
    <property type="entry name" value="C1.5.6:_HAD__Beta-PGM__Phospha"/>
    <property type="match status" value="1"/>
</dbReference>
<reference evidence="1 2" key="1">
    <citation type="submission" date="2019-02" db="EMBL/GenBank/DDBJ databases">
        <title>Deep-cultivation of Planctomycetes and their phenomic and genomic characterization uncovers novel biology.</title>
        <authorList>
            <person name="Wiegand S."/>
            <person name="Jogler M."/>
            <person name="Boedeker C."/>
            <person name="Pinto D."/>
            <person name="Vollmers J."/>
            <person name="Rivas-Marin E."/>
            <person name="Kohn T."/>
            <person name="Peeters S.H."/>
            <person name="Heuer A."/>
            <person name="Rast P."/>
            <person name="Oberbeckmann S."/>
            <person name="Bunk B."/>
            <person name="Jeske O."/>
            <person name="Meyerdierks A."/>
            <person name="Storesund J.E."/>
            <person name="Kallscheuer N."/>
            <person name="Luecker S."/>
            <person name="Lage O.M."/>
            <person name="Pohl T."/>
            <person name="Merkel B.J."/>
            <person name="Hornburger P."/>
            <person name="Mueller R.-W."/>
            <person name="Bruemmer F."/>
            <person name="Labrenz M."/>
            <person name="Spormann A.M."/>
            <person name="Op den Camp H."/>
            <person name="Overmann J."/>
            <person name="Amann R."/>
            <person name="Jetten M.S.M."/>
            <person name="Mascher T."/>
            <person name="Medema M.H."/>
            <person name="Devos D.P."/>
            <person name="Kaster A.-K."/>
            <person name="Ovreas L."/>
            <person name="Rohde M."/>
            <person name="Galperin M.Y."/>
            <person name="Jogler C."/>
        </authorList>
    </citation>
    <scope>NUCLEOTIDE SEQUENCE [LARGE SCALE GENOMIC DNA]</scope>
    <source>
        <strain evidence="1 2">ElP</strain>
        <plasmid evidence="2">pelp_2</plasmid>
    </source>
</reference>
<dbReference type="InterPro" id="IPR050155">
    <property type="entry name" value="HAD-like_hydrolase_sf"/>
</dbReference>
<dbReference type="Proteomes" id="UP000317835">
    <property type="component" value="Plasmid pElP_2"/>
</dbReference>
<dbReference type="NCBIfam" id="TIGR01549">
    <property type="entry name" value="HAD-SF-IA-v1"/>
    <property type="match status" value="1"/>
</dbReference>
<geneLocation type="plasmid" evidence="2">
    <name>pelp_2</name>
</geneLocation>
<protein>
    <submittedName>
        <fullName evidence="1">Phosphorylated carbohydrates phosphatase</fullName>
        <ecNumber evidence="1">3.1.3.-</ecNumber>
    </submittedName>
</protein>
<dbReference type="SFLD" id="SFLDS00003">
    <property type="entry name" value="Haloacid_Dehalogenase"/>
    <property type="match status" value="1"/>
</dbReference>
<dbReference type="GO" id="GO:0008967">
    <property type="term" value="F:phosphoglycolate phosphatase activity"/>
    <property type="evidence" value="ECO:0007669"/>
    <property type="project" value="TreeGrafter"/>
</dbReference>
<accession>A0A518HEW8</accession>
<name>A0A518HEW8_9BACT</name>
<dbReference type="Pfam" id="PF00702">
    <property type="entry name" value="Hydrolase"/>
    <property type="match status" value="1"/>
</dbReference>
<dbReference type="SFLD" id="SFLDG01129">
    <property type="entry name" value="C1.5:_HAD__Beta-PGM__Phosphata"/>
    <property type="match status" value="1"/>
</dbReference>
<dbReference type="Gene3D" id="1.10.150.240">
    <property type="entry name" value="Putative phosphatase, domain 2"/>
    <property type="match status" value="1"/>
</dbReference>
<evidence type="ECO:0000313" key="2">
    <source>
        <dbReference type="Proteomes" id="UP000317835"/>
    </source>
</evidence>
<dbReference type="KEGG" id="tpla:ElP_73440"/>
<dbReference type="PANTHER" id="PTHR43434:SF16">
    <property type="entry name" value="BLL8046 PROTEIN"/>
    <property type="match status" value="1"/>
</dbReference>
<sequence>MIRGVIFDIDGTLVDSVDLHARAWQETFRHFGREIPFDCVRAQIGKGGDQLLPALLPEDVVRDRGEQIEAYRSDHYKRVYLPEDRAFPSVRELFERLRADGKRLALASSARGDELEAYNRITRVGDLIEAESSSDDAERSKPHPDIFQAALGRLGGLGPDEVLVVGDTPYDAEAAAKAGIRAVGLTCGGWPEEQLRAAGCVAVYRDPVDLLGRYERSPLARGA</sequence>
<keyword evidence="1" id="KW-0378">Hydrolase</keyword>
<keyword evidence="2" id="KW-1185">Reference proteome</keyword>
<gene>
    <name evidence="1" type="ORF">ElP_73440</name>
</gene>
<proteinExistence type="predicted"/>
<keyword evidence="1" id="KW-0614">Plasmid</keyword>
<dbReference type="InterPro" id="IPR036412">
    <property type="entry name" value="HAD-like_sf"/>
</dbReference>
<dbReference type="NCBIfam" id="TIGR01509">
    <property type="entry name" value="HAD-SF-IA-v3"/>
    <property type="match status" value="1"/>
</dbReference>
<dbReference type="EC" id="3.1.3.-" evidence="1"/>
<dbReference type="GO" id="GO:0005829">
    <property type="term" value="C:cytosol"/>
    <property type="evidence" value="ECO:0007669"/>
    <property type="project" value="TreeGrafter"/>
</dbReference>
<dbReference type="AlphaFoldDB" id="A0A518HEW8"/>
<organism evidence="1 2">
    <name type="scientific">Tautonia plasticadhaerens</name>
    <dbReference type="NCBI Taxonomy" id="2527974"/>
    <lineage>
        <taxon>Bacteria</taxon>
        <taxon>Pseudomonadati</taxon>
        <taxon>Planctomycetota</taxon>
        <taxon>Planctomycetia</taxon>
        <taxon>Isosphaerales</taxon>
        <taxon>Isosphaeraceae</taxon>
        <taxon>Tautonia</taxon>
    </lineage>
</organism>
<evidence type="ECO:0000313" key="1">
    <source>
        <dbReference type="EMBL" id="QDV39378.1"/>
    </source>
</evidence>
<dbReference type="InterPro" id="IPR006439">
    <property type="entry name" value="HAD-SF_hydro_IA"/>
</dbReference>
<dbReference type="EMBL" id="CP036428">
    <property type="protein sequence ID" value="QDV39378.1"/>
    <property type="molecule type" value="Genomic_DNA"/>
</dbReference>
<dbReference type="InterPro" id="IPR023198">
    <property type="entry name" value="PGP-like_dom2"/>
</dbReference>
<dbReference type="GO" id="GO:0006281">
    <property type="term" value="P:DNA repair"/>
    <property type="evidence" value="ECO:0007669"/>
    <property type="project" value="TreeGrafter"/>
</dbReference>